<dbReference type="GO" id="GO:0005524">
    <property type="term" value="F:ATP binding"/>
    <property type="evidence" value="ECO:0007669"/>
    <property type="project" value="UniProtKB-KW"/>
</dbReference>
<keyword evidence="2" id="KW-0067">ATP-binding</keyword>
<dbReference type="InterPro" id="IPR013641">
    <property type="entry name" value="KTI12/PSTK"/>
</dbReference>
<evidence type="ECO:0000313" key="3">
    <source>
        <dbReference type="Proteomes" id="UP000887578"/>
    </source>
</evidence>
<organism evidence="3 4">
    <name type="scientific">Panagrolaimus davidi</name>
    <dbReference type="NCBI Taxonomy" id="227884"/>
    <lineage>
        <taxon>Eukaryota</taxon>
        <taxon>Metazoa</taxon>
        <taxon>Ecdysozoa</taxon>
        <taxon>Nematoda</taxon>
        <taxon>Chromadorea</taxon>
        <taxon>Rhabditida</taxon>
        <taxon>Tylenchina</taxon>
        <taxon>Panagrolaimomorpha</taxon>
        <taxon>Panagrolaimoidea</taxon>
        <taxon>Panagrolaimidae</taxon>
        <taxon>Panagrolaimus</taxon>
    </lineage>
</organism>
<evidence type="ECO:0000313" key="4">
    <source>
        <dbReference type="WBParaSite" id="PDA_v2.g28694.t1"/>
    </source>
</evidence>
<sequence length="298" mass="34840">MPLLLLCGIPGAGKSTLAKQICKNFGAKDFSFDEFIEAQIEPSTSNRFNKDFDTFESVNDDADLLKPMKEYRKLWEKLIETYMNELLKWSDCNNPLIILDDNFYLQSQRRDFIKLGKRYGLKTCSIKVVEDVEEAQRRNDERKCINGGGGIPKALVINGNIIKKMNEKFEDSGINYFYDSTNSTIIDLFTFIQSFQKTYPDKFSFQNDHTISPSPPPIEQSVFQEFDTLSRKIANKIICSGLQRYGKEINEIRRKFMEQIKMNELEWKLKMDTVDCEENNIFIEKFLLDKIRELELEK</sequence>
<dbReference type="Pfam" id="PF08433">
    <property type="entry name" value="KTI12"/>
    <property type="match status" value="1"/>
</dbReference>
<evidence type="ECO:0000256" key="2">
    <source>
        <dbReference type="ARBA" id="ARBA00022840"/>
    </source>
</evidence>
<dbReference type="GO" id="GO:0016301">
    <property type="term" value="F:kinase activity"/>
    <property type="evidence" value="ECO:0007669"/>
    <property type="project" value="TreeGrafter"/>
</dbReference>
<dbReference type="PANTHER" id="PTHR20873">
    <property type="entry name" value="L-SERYL-TRNA(SEC) KINASE"/>
    <property type="match status" value="1"/>
</dbReference>
<dbReference type="Gene3D" id="3.40.50.300">
    <property type="entry name" value="P-loop containing nucleotide triphosphate hydrolases"/>
    <property type="match status" value="1"/>
</dbReference>
<proteinExistence type="predicted"/>
<dbReference type="Proteomes" id="UP000887578">
    <property type="component" value="Unplaced"/>
</dbReference>
<dbReference type="InterPro" id="IPR027417">
    <property type="entry name" value="P-loop_NTPase"/>
</dbReference>
<protein>
    <submittedName>
        <fullName evidence="4">L-seryl-tRNA(Sec) kinase</fullName>
    </submittedName>
</protein>
<name>A0A914QGR9_9BILA</name>
<evidence type="ECO:0000256" key="1">
    <source>
        <dbReference type="ARBA" id="ARBA00022741"/>
    </source>
</evidence>
<dbReference type="PANTHER" id="PTHR20873:SF0">
    <property type="entry name" value="L-SERYL-TRNA(SEC) KINASE"/>
    <property type="match status" value="1"/>
</dbReference>
<accession>A0A914QGR9</accession>
<keyword evidence="3" id="KW-1185">Reference proteome</keyword>
<dbReference type="GO" id="GO:0000049">
    <property type="term" value="F:tRNA binding"/>
    <property type="evidence" value="ECO:0007669"/>
    <property type="project" value="TreeGrafter"/>
</dbReference>
<dbReference type="PRINTS" id="PR00364">
    <property type="entry name" value="DISEASERSIST"/>
</dbReference>
<keyword evidence="1" id="KW-0547">Nucleotide-binding</keyword>
<dbReference type="WBParaSite" id="PDA_v2.g28694.t1">
    <property type="protein sequence ID" value="PDA_v2.g28694.t1"/>
    <property type="gene ID" value="PDA_v2.g28694"/>
</dbReference>
<dbReference type="SUPFAM" id="SSF52540">
    <property type="entry name" value="P-loop containing nucleoside triphosphate hydrolases"/>
    <property type="match status" value="1"/>
</dbReference>
<dbReference type="AlphaFoldDB" id="A0A914QGR9"/>
<dbReference type="InterPro" id="IPR052648">
    <property type="entry name" value="Ser-tRNA(Sec)_kinase"/>
</dbReference>
<reference evidence="4" key="1">
    <citation type="submission" date="2022-11" db="UniProtKB">
        <authorList>
            <consortium name="WormBaseParasite"/>
        </authorList>
    </citation>
    <scope>IDENTIFICATION</scope>
</reference>